<dbReference type="PRINTS" id="PR00906">
    <property type="entry name" value="SECA"/>
</dbReference>
<gene>
    <name evidence="5" type="ORF">METZ01_LOCUS53344</name>
</gene>
<dbReference type="SMART" id="SM00957">
    <property type="entry name" value="SecA_DEAD"/>
    <property type="match status" value="1"/>
</dbReference>
<dbReference type="InterPro" id="IPR000185">
    <property type="entry name" value="SecA"/>
</dbReference>
<dbReference type="GO" id="GO:0017038">
    <property type="term" value="P:protein import"/>
    <property type="evidence" value="ECO:0007669"/>
    <property type="project" value="InterPro"/>
</dbReference>
<evidence type="ECO:0000259" key="3">
    <source>
        <dbReference type="PROSITE" id="PS51192"/>
    </source>
</evidence>
<name>A0A381S8U1_9ZZZZ</name>
<dbReference type="PROSITE" id="PS51196">
    <property type="entry name" value="SECA_MOTOR_DEAD"/>
    <property type="match status" value="1"/>
</dbReference>
<dbReference type="GO" id="GO:0005886">
    <property type="term" value="C:plasma membrane"/>
    <property type="evidence" value="ECO:0007669"/>
    <property type="project" value="TreeGrafter"/>
</dbReference>
<dbReference type="PANTHER" id="PTHR30612:SF0">
    <property type="entry name" value="CHLOROPLAST PROTEIN-TRANSPORTING ATPASE"/>
    <property type="match status" value="1"/>
</dbReference>
<evidence type="ECO:0000259" key="4">
    <source>
        <dbReference type="PROSITE" id="PS51196"/>
    </source>
</evidence>
<dbReference type="AlphaFoldDB" id="A0A381S8U1"/>
<sequence>MVLSKLFGTKSDREVKKLAPTIGQINQMYESLSSKSDDELVVRTEELRDFVINTRKEKVDSLPEGMDRQEREGAILKAEQGALGLIMVESFAMVKETCRRMCGSSWRVSGLETSWEMIPYDEQLMGAITLHNGKVSEMKTGEGKTLVATMPIYLNALTGRGVHVITVNDYLAQRDAEWMGEVYKRLGMTVGFILNSMDNVQRREMYNRDITYGTNNEFGFDYLRDNMALQKEDKVQRGHAFGVVD</sequence>
<dbReference type="PANTHER" id="PTHR30612">
    <property type="entry name" value="SECA INNER MEMBRANE COMPONENT OF SEC PROTEIN SECRETION SYSTEM"/>
    <property type="match status" value="1"/>
</dbReference>
<dbReference type="GO" id="GO:0005524">
    <property type="term" value="F:ATP binding"/>
    <property type="evidence" value="ECO:0007669"/>
    <property type="project" value="InterPro"/>
</dbReference>
<dbReference type="GO" id="GO:0043952">
    <property type="term" value="P:protein transport by the Sec complex"/>
    <property type="evidence" value="ECO:0007669"/>
    <property type="project" value="TreeGrafter"/>
</dbReference>
<protein>
    <submittedName>
        <fullName evidence="5">Uncharacterized protein</fullName>
    </submittedName>
</protein>
<dbReference type="InterPro" id="IPR014018">
    <property type="entry name" value="SecA_motor_DEAD"/>
</dbReference>
<dbReference type="CDD" id="cd17928">
    <property type="entry name" value="DEXDc_SecA"/>
    <property type="match status" value="1"/>
</dbReference>
<dbReference type="PROSITE" id="PS51192">
    <property type="entry name" value="HELICASE_ATP_BIND_1"/>
    <property type="match status" value="1"/>
</dbReference>
<evidence type="ECO:0000256" key="1">
    <source>
        <dbReference type="ARBA" id="ARBA00022927"/>
    </source>
</evidence>
<dbReference type="InterPro" id="IPR011115">
    <property type="entry name" value="SecA_DEAD"/>
</dbReference>
<accession>A0A381S8U1</accession>
<feature type="domain" description="Helicase ATP-binding" evidence="3">
    <location>
        <begin position="125"/>
        <end position="245"/>
    </location>
</feature>
<dbReference type="InterPro" id="IPR027417">
    <property type="entry name" value="P-loop_NTPase"/>
</dbReference>
<dbReference type="SUPFAM" id="SSF52540">
    <property type="entry name" value="P-loop containing nucleoside triphosphate hydrolases"/>
    <property type="match status" value="1"/>
</dbReference>
<dbReference type="InterPro" id="IPR014001">
    <property type="entry name" value="Helicase_ATP-bd"/>
</dbReference>
<dbReference type="Pfam" id="PF07517">
    <property type="entry name" value="SecA_DEAD"/>
    <property type="match status" value="1"/>
</dbReference>
<keyword evidence="2" id="KW-0811">Translocation</keyword>
<proteinExistence type="predicted"/>
<dbReference type="GO" id="GO:0006886">
    <property type="term" value="P:intracellular protein transport"/>
    <property type="evidence" value="ECO:0007669"/>
    <property type="project" value="InterPro"/>
</dbReference>
<feature type="non-terminal residue" evidence="5">
    <location>
        <position position="245"/>
    </location>
</feature>
<keyword evidence="1" id="KW-0653">Protein transport</keyword>
<reference evidence="5" key="1">
    <citation type="submission" date="2018-05" db="EMBL/GenBank/DDBJ databases">
        <authorList>
            <person name="Lanie J.A."/>
            <person name="Ng W.-L."/>
            <person name="Kazmierczak K.M."/>
            <person name="Andrzejewski T.M."/>
            <person name="Davidsen T.M."/>
            <person name="Wayne K.J."/>
            <person name="Tettelin H."/>
            <person name="Glass J.I."/>
            <person name="Rusch D."/>
            <person name="Podicherti R."/>
            <person name="Tsui H.-C.T."/>
            <person name="Winkler M.E."/>
        </authorList>
    </citation>
    <scope>NUCLEOTIDE SEQUENCE</scope>
</reference>
<dbReference type="GO" id="GO:0031522">
    <property type="term" value="C:cell envelope Sec protein transport complex"/>
    <property type="evidence" value="ECO:0007669"/>
    <property type="project" value="TreeGrafter"/>
</dbReference>
<dbReference type="EMBL" id="UINC01002808">
    <property type="protein sequence ID" value="SVA00490.1"/>
    <property type="molecule type" value="Genomic_DNA"/>
</dbReference>
<organism evidence="5">
    <name type="scientific">marine metagenome</name>
    <dbReference type="NCBI Taxonomy" id="408172"/>
    <lineage>
        <taxon>unclassified sequences</taxon>
        <taxon>metagenomes</taxon>
        <taxon>ecological metagenomes</taxon>
    </lineage>
</organism>
<dbReference type="GO" id="GO:0005829">
    <property type="term" value="C:cytosol"/>
    <property type="evidence" value="ECO:0007669"/>
    <property type="project" value="TreeGrafter"/>
</dbReference>
<evidence type="ECO:0000313" key="5">
    <source>
        <dbReference type="EMBL" id="SVA00490.1"/>
    </source>
</evidence>
<evidence type="ECO:0000256" key="2">
    <source>
        <dbReference type="ARBA" id="ARBA00023010"/>
    </source>
</evidence>
<keyword evidence="1" id="KW-0813">Transport</keyword>
<feature type="non-terminal residue" evidence="5">
    <location>
        <position position="1"/>
    </location>
</feature>
<feature type="domain" description="SecA family profile" evidence="4">
    <location>
        <begin position="1"/>
        <end position="245"/>
    </location>
</feature>
<dbReference type="GO" id="GO:0006605">
    <property type="term" value="P:protein targeting"/>
    <property type="evidence" value="ECO:0007669"/>
    <property type="project" value="InterPro"/>
</dbReference>
<dbReference type="Gene3D" id="3.40.50.300">
    <property type="entry name" value="P-loop containing nucleotide triphosphate hydrolases"/>
    <property type="match status" value="1"/>
</dbReference>